<evidence type="ECO:0000256" key="2">
    <source>
        <dbReference type="RuleBase" id="RU000682"/>
    </source>
</evidence>
<keyword evidence="1 2" id="KW-0371">Homeobox</keyword>
<dbReference type="CDD" id="cd00086">
    <property type="entry name" value="homeodomain"/>
    <property type="match status" value="1"/>
</dbReference>
<dbReference type="EMBL" id="JAIWYP010000016">
    <property type="protein sequence ID" value="KAH3694906.1"/>
    <property type="molecule type" value="Genomic_DNA"/>
</dbReference>
<comment type="caution">
    <text evidence="5">The sequence shown here is derived from an EMBL/GenBank/DDBJ whole genome shotgun (WGS) entry which is preliminary data.</text>
</comment>
<evidence type="ECO:0000313" key="6">
    <source>
        <dbReference type="Proteomes" id="UP000828390"/>
    </source>
</evidence>
<dbReference type="GO" id="GO:0003677">
    <property type="term" value="F:DNA binding"/>
    <property type="evidence" value="ECO:0007669"/>
    <property type="project" value="UniProtKB-UniRule"/>
</dbReference>
<evidence type="ECO:0000313" key="5">
    <source>
        <dbReference type="EMBL" id="KAH3694906.1"/>
    </source>
</evidence>
<dbReference type="SUPFAM" id="SSF46689">
    <property type="entry name" value="Homeodomain-like"/>
    <property type="match status" value="1"/>
</dbReference>
<dbReference type="PROSITE" id="PS50071">
    <property type="entry name" value="HOMEOBOX_2"/>
    <property type="match status" value="1"/>
</dbReference>
<reference evidence="5" key="1">
    <citation type="journal article" date="2019" name="bioRxiv">
        <title>The Genome of the Zebra Mussel, Dreissena polymorpha: A Resource for Invasive Species Research.</title>
        <authorList>
            <person name="McCartney M.A."/>
            <person name="Auch B."/>
            <person name="Kono T."/>
            <person name="Mallez S."/>
            <person name="Zhang Y."/>
            <person name="Obille A."/>
            <person name="Becker A."/>
            <person name="Abrahante J.E."/>
            <person name="Garbe J."/>
            <person name="Badalamenti J.P."/>
            <person name="Herman A."/>
            <person name="Mangelson H."/>
            <person name="Liachko I."/>
            <person name="Sullivan S."/>
            <person name="Sone E.D."/>
            <person name="Koren S."/>
            <person name="Silverstein K.A.T."/>
            <person name="Beckman K.B."/>
            <person name="Gohl D.M."/>
        </authorList>
    </citation>
    <scope>NUCLEOTIDE SEQUENCE</scope>
    <source>
        <strain evidence="5">Duluth1</strain>
        <tissue evidence="5">Whole animal</tissue>
    </source>
</reference>
<organism evidence="5 6">
    <name type="scientific">Dreissena polymorpha</name>
    <name type="common">Zebra mussel</name>
    <name type="synonym">Mytilus polymorpha</name>
    <dbReference type="NCBI Taxonomy" id="45954"/>
    <lineage>
        <taxon>Eukaryota</taxon>
        <taxon>Metazoa</taxon>
        <taxon>Spiralia</taxon>
        <taxon>Lophotrochozoa</taxon>
        <taxon>Mollusca</taxon>
        <taxon>Bivalvia</taxon>
        <taxon>Autobranchia</taxon>
        <taxon>Heteroconchia</taxon>
        <taxon>Euheterodonta</taxon>
        <taxon>Imparidentia</taxon>
        <taxon>Neoheterodontei</taxon>
        <taxon>Myida</taxon>
        <taxon>Dreissenoidea</taxon>
        <taxon>Dreissenidae</taxon>
        <taxon>Dreissena</taxon>
    </lineage>
</organism>
<proteinExistence type="predicted"/>
<feature type="region of interest" description="Disordered" evidence="3">
    <location>
        <begin position="1"/>
        <end position="48"/>
    </location>
</feature>
<evidence type="ECO:0000256" key="1">
    <source>
        <dbReference type="PROSITE-ProRule" id="PRU00108"/>
    </source>
</evidence>
<protein>
    <recommendedName>
        <fullName evidence="4">Homeobox domain-containing protein</fullName>
    </recommendedName>
</protein>
<reference evidence="5" key="2">
    <citation type="submission" date="2020-11" db="EMBL/GenBank/DDBJ databases">
        <authorList>
            <person name="McCartney M.A."/>
            <person name="Auch B."/>
            <person name="Kono T."/>
            <person name="Mallez S."/>
            <person name="Becker A."/>
            <person name="Gohl D.M."/>
            <person name="Silverstein K.A.T."/>
            <person name="Koren S."/>
            <person name="Bechman K.B."/>
            <person name="Herman A."/>
            <person name="Abrahante J.E."/>
            <person name="Garbe J."/>
        </authorList>
    </citation>
    <scope>NUCLEOTIDE SEQUENCE</scope>
    <source>
        <strain evidence="5">Duluth1</strain>
        <tissue evidence="5">Whole animal</tissue>
    </source>
</reference>
<feature type="compositionally biased region" description="Polar residues" evidence="3">
    <location>
        <begin position="36"/>
        <end position="46"/>
    </location>
</feature>
<dbReference type="Pfam" id="PF00046">
    <property type="entry name" value="Homeodomain"/>
    <property type="match status" value="1"/>
</dbReference>
<dbReference type="AlphaFoldDB" id="A0A9D3Y948"/>
<dbReference type="GO" id="GO:0005634">
    <property type="term" value="C:nucleus"/>
    <property type="evidence" value="ECO:0007669"/>
    <property type="project" value="UniProtKB-SubCell"/>
</dbReference>
<name>A0A9D3Y948_DREPO</name>
<gene>
    <name evidence="5" type="ORF">DPMN_082348</name>
</gene>
<dbReference type="InterPro" id="IPR009057">
    <property type="entry name" value="Homeodomain-like_sf"/>
</dbReference>
<evidence type="ECO:0000256" key="3">
    <source>
        <dbReference type="SAM" id="MobiDB-lite"/>
    </source>
</evidence>
<feature type="DNA-binding region" description="Homeobox" evidence="1">
    <location>
        <begin position="49"/>
        <end position="96"/>
    </location>
</feature>
<sequence length="99" mass="11359">MRRCHLWIHSPISSSVSPDMSSGSERASPESIHEQPVTSPETSSEQINKKKARINYTNEQIQTLLKLFHENPYPESEMMENVAKDFGVPENKIKVRLFC</sequence>
<accession>A0A9D3Y948</accession>
<dbReference type="Gene3D" id="1.10.10.60">
    <property type="entry name" value="Homeodomain-like"/>
    <property type="match status" value="1"/>
</dbReference>
<keyword evidence="6" id="KW-1185">Reference proteome</keyword>
<dbReference type="InterPro" id="IPR001356">
    <property type="entry name" value="HD"/>
</dbReference>
<dbReference type="SMART" id="SM00389">
    <property type="entry name" value="HOX"/>
    <property type="match status" value="1"/>
</dbReference>
<dbReference type="Proteomes" id="UP000828390">
    <property type="component" value="Unassembled WGS sequence"/>
</dbReference>
<evidence type="ECO:0000259" key="4">
    <source>
        <dbReference type="PROSITE" id="PS50071"/>
    </source>
</evidence>
<comment type="subcellular location">
    <subcellularLocation>
        <location evidence="1 2">Nucleus</location>
    </subcellularLocation>
</comment>
<keyword evidence="1 2" id="KW-0238">DNA-binding</keyword>
<feature type="domain" description="Homeobox" evidence="4">
    <location>
        <begin position="47"/>
        <end position="95"/>
    </location>
</feature>
<keyword evidence="1 2" id="KW-0539">Nucleus</keyword>
<feature type="compositionally biased region" description="Low complexity" evidence="3">
    <location>
        <begin position="10"/>
        <end position="24"/>
    </location>
</feature>